<evidence type="ECO:0000256" key="2">
    <source>
        <dbReference type="ARBA" id="ARBA00022737"/>
    </source>
</evidence>
<feature type="repeat" description="PPR" evidence="5">
    <location>
        <begin position="93"/>
        <end position="127"/>
    </location>
</feature>
<evidence type="ECO:0000256" key="1">
    <source>
        <dbReference type="ARBA" id="ARBA00006192"/>
    </source>
</evidence>
<dbReference type="PROSITE" id="PS51375">
    <property type="entry name" value="PPR"/>
    <property type="match status" value="3"/>
</dbReference>
<dbReference type="Proteomes" id="UP000242146">
    <property type="component" value="Unassembled WGS sequence"/>
</dbReference>
<evidence type="ECO:0000313" key="6">
    <source>
        <dbReference type="EMBL" id="ORX51237.1"/>
    </source>
</evidence>
<organism evidence="6 7">
    <name type="scientific">Hesseltinella vesiculosa</name>
    <dbReference type="NCBI Taxonomy" id="101127"/>
    <lineage>
        <taxon>Eukaryota</taxon>
        <taxon>Fungi</taxon>
        <taxon>Fungi incertae sedis</taxon>
        <taxon>Mucoromycota</taxon>
        <taxon>Mucoromycotina</taxon>
        <taxon>Mucoromycetes</taxon>
        <taxon>Mucorales</taxon>
        <taxon>Cunninghamellaceae</taxon>
        <taxon>Hesseltinella</taxon>
    </lineage>
</organism>
<evidence type="ECO:0000313" key="7">
    <source>
        <dbReference type="Proteomes" id="UP000242146"/>
    </source>
</evidence>
<dbReference type="EMBL" id="MCGT01000021">
    <property type="protein sequence ID" value="ORX51237.1"/>
    <property type="molecule type" value="Genomic_DNA"/>
</dbReference>
<comment type="similarity">
    <text evidence="1">Belongs to the CCM1 family.</text>
</comment>
<accession>A0A1X2GDG8</accession>
<dbReference type="Gene3D" id="1.25.40.10">
    <property type="entry name" value="Tetratricopeptide repeat domain"/>
    <property type="match status" value="2"/>
</dbReference>
<dbReference type="AlphaFoldDB" id="A0A1X2GDG8"/>
<dbReference type="InterPro" id="IPR011990">
    <property type="entry name" value="TPR-like_helical_dom_sf"/>
</dbReference>
<keyword evidence="7" id="KW-1185">Reference proteome</keyword>
<comment type="subunit">
    <text evidence="4">Binds to mitochondrial small subunit 15S rRNA.</text>
</comment>
<dbReference type="OrthoDB" id="185373at2759"/>
<keyword evidence="2" id="KW-0677">Repeat</keyword>
<evidence type="ECO:0008006" key="8">
    <source>
        <dbReference type="Google" id="ProtNLM"/>
    </source>
</evidence>
<comment type="caution">
    <text evidence="6">The sequence shown here is derived from an EMBL/GenBank/DDBJ whole genome shotgun (WGS) entry which is preliminary data.</text>
</comment>
<dbReference type="PANTHER" id="PTHR47447:SF17">
    <property type="entry name" value="OS12G0638900 PROTEIN"/>
    <property type="match status" value="1"/>
</dbReference>
<dbReference type="NCBIfam" id="TIGR00756">
    <property type="entry name" value="PPR"/>
    <property type="match status" value="2"/>
</dbReference>
<dbReference type="InterPro" id="IPR002885">
    <property type="entry name" value="PPR_rpt"/>
</dbReference>
<evidence type="ECO:0000256" key="3">
    <source>
        <dbReference type="ARBA" id="ARBA00044493"/>
    </source>
</evidence>
<feature type="repeat" description="PPR" evidence="5">
    <location>
        <begin position="205"/>
        <end position="240"/>
    </location>
</feature>
<gene>
    <name evidence="6" type="ORF">DM01DRAFT_1337297</name>
</gene>
<dbReference type="Pfam" id="PF01535">
    <property type="entry name" value="PPR"/>
    <property type="match status" value="1"/>
</dbReference>
<evidence type="ECO:0000256" key="5">
    <source>
        <dbReference type="PROSITE-ProRule" id="PRU00708"/>
    </source>
</evidence>
<sequence>MATLSAEYHSMVLRALGLQNLYAYGPEEMSAIKERLMLIWNQMKRYNHAPDIRDYNHLLGFAGRASDWQLCQQVWFELDEASSNTSLFGLSPNVYSYNAYMQAAIQCKQAPRAVNMFNTMLSNDVQPNSFSYNTLMEAYGHMGDLQEVDGLFGRHFSSAVSDKPTTGRLSSLLHPQRDASTALGRQVATLSRYTTSQPSTQLAPSVDTFLAMIDAHGRQGKLERMHEIYQDLMPEYNIKPTLAIFNGMIRWYCDKSEIETARQLFFEMERQGVQPNVVTFNYIFRHEALKRNRPGVAERLVDLMHNVYNQPPLQSMYRHLIKIHNRHNRDHEVDRLVRSYEQSMASHSDKH</sequence>
<name>A0A1X2GDG8_9FUNG</name>
<dbReference type="Pfam" id="PF13041">
    <property type="entry name" value="PPR_2"/>
    <property type="match status" value="2"/>
</dbReference>
<protein>
    <recommendedName>
        <fullName evidence="8">Pentacotripeptide-repeat region of PRORP domain-containing protein</fullName>
    </recommendedName>
</protein>
<feature type="repeat" description="PPR" evidence="5">
    <location>
        <begin position="241"/>
        <end position="275"/>
    </location>
</feature>
<reference evidence="6 7" key="1">
    <citation type="submission" date="2016-07" db="EMBL/GenBank/DDBJ databases">
        <title>Pervasive Adenine N6-methylation of Active Genes in Fungi.</title>
        <authorList>
            <consortium name="DOE Joint Genome Institute"/>
            <person name="Mondo S.J."/>
            <person name="Dannebaum R.O."/>
            <person name="Kuo R.C."/>
            <person name="Labutti K."/>
            <person name="Haridas S."/>
            <person name="Kuo A."/>
            <person name="Salamov A."/>
            <person name="Ahrendt S.R."/>
            <person name="Lipzen A."/>
            <person name="Sullivan W."/>
            <person name="Andreopoulos W.B."/>
            <person name="Clum A."/>
            <person name="Lindquist E."/>
            <person name="Daum C."/>
            <person name="Ramamoorthy G.K."/>
            <person name="Gryganskyi A."/>
            <person name="Culley D."/>
            <person name="Magnuson J.K."/>
            <person name="James T.Y."/>
            <person name="O'Malley M.A."/>
            <person name="Stajich J.E."/>
            <person name="Spatafora J.W."/>
            <person name="Visel A."/>
            <person name="Grigoriev I.V."/>
        </authorList>
    </citation>
    <scope>NUCLEOTIDE SEQUENCE [LARGE SCALE GENOMIC DNA]</scope>
    <source>
        <strain evidence="6 7">NRRL 3301</strain>
    </source>
</reference>
<dbReference type="PANTHER" id="PTHR47447">
    <property type="entry name" value="OS03G0856100 PROTEIN"/>
    <property type="match status" value="1"/>
</dbReference>
<dbReference type="STRING" id="101127.A0A1X2GDG8"/>
<evidence type="ECO:0000256" key="4">
    <source>
        <dbReference type="ARBA" id="ARBA00044511"/>
    </source>
</evidence>
<comment type="function">
    <text evidence="3">Regulates mitochondrial small subunit maturation by controlling 15S rRNA 5'-end processing. Localizes to the 5' precursor of the 15S rRNA in a position that is subsequently occupied by mS47 in the mature yeast mtSSU. Uses structure and sequence-specific RNA recognition, binding to a single-stranded region of the precursor and specifically recognizing bases -6 to -1. The exchange of Ccm1 for mS47 is coupled to the irreversible removal of precursor rRNA that is accompanied by conformational changes of the mitoribosomal proteins uS5m and mS26. These conformational changes signal completion of 5'-end rRNA processing through protection of the mature 5'-end of the 15S rRNA and stabilization of mS47. The removal of the 5' precursor together with the dissociation of Ccm1 may be catalyzed by the 5'-3' exoribonuclease Pet127. Involved in the specific removal of group I introns in mitochondrial encoded transcripts.</text>
</comment>
<proteinExistence type="inferred from homology"/>